<evidence type="ECO:0000313" key="3">
    <source>
        <dbReference type="Proteomes" id="UP000799772"/>
    </source>
</evidence>
<dbReference type="Pfam" id="PF06985">
    <property type="entry name" value="HET"/>
    <property type="match status" value="1"/>
</dbReference>
<proteinExistence type="predicted"/>
<evidence type="ECO:0000259" key="1">
    <source>
        <dbReference type="Pfam" id="PF06985"/>
    </source>
</evidence>
<dbReference type="InterPro" id="IPR010730">
    <property type="entry name" value="HET"/>
</dbReference>
<comment type="caution">
    <text evidence="2">The sequence shown here is derived from an EMBL/GenBank/DDBJ whole genome shotgun (WGS) entry which is preliminary data.</text>
</comment>
<sequence>MDLFWQVMEDLRSASGKSAQKIQTQAPDAYYKMAMAHSNSSAPSFGLYDINPFKSALRIVVHPEKPRLVRVRRALSTALDRRPLRNQADRAEKSARVQRMGSIYENAKAMFAYLGPSDEASDLATEVRNDAGTRLFYLGIPEAEKLSSLADRISLEFLMIVAGSDALQLLSNLDRETFRILLAELPWLEEDSDAAEKIKIAFLAFFSYAFWTRI</sequence>
<accession>A0A9P4I3W2</accession>
<dbReference type="EMBL" id="ML978143">
    <property type="protein sequence ID" value="KAF2092707.1"/>
    <property type="molecule type" value="Genomic_DNA"/>
</dbReference>
<dbReference type="Proteomes" id="UP000799772">
    <property type="component" value="Unassembled WGS sequence"/>
</dbReference>
<organism evidence="2 3">
    <name type="scientific">Rhizodiscina lignyota</name>
    <dbReference type="NCBI Taxonomy" id="1504668"/>
    <lineage>
        <taxon>Eukaryota</taxon>
        <taxon>Fungi</taxon>
        <taxon>Dikarya</taxon>
        <taxon>Ascomycota</taxon>
        <taxon>Pezizomycotina</taxon>
        <taxon>Dothideomycetes</taxon>
        <taxon>Pleosporomycetidae</taxon>
        <taxon>Aulographales</taxon>
        <taxon>Rhizodiscinaceae</taxon>
        <taxon>Rhizodiscina</taxon>
    </lineage>
</organism>
<keyword evidence="3" id="KW-1185">Reference proteome</keyword>
<name>A0A9P4I3W2_9PEZI</name>
<feature type="domain" description="Heterokaryon incompatibility" evidence="1">
    <location>
        <begin position="86"/>
        <end position="126"/>
    </location>
</feature>
<evidence type="ECO:0000313" key="2">
    <source>
        <dbReference type="EMBL" id="KAF2092707.1"/>
    </source>
</evidence>
<dbReference type="AlphaFoldDB" id="A0A9P4I3W2"/>
<protein>
    <recommendedName>
        <fullName evidence="1">Heterokaryon incompatibility domain-containing protein</fullName>
    </recommendedName>
</protein>
<reference evidence="2" key="1">
    <citation type="journal article" date="2020" name="Stud. Mycol.">
        <title>101 Dothideomycetes genomes: a test case for predicting lifestyles and emergence of pathogens.</title>
        <authorList>
            <person name="Haridas S."/>
            <person name="Albert R."/>
            <person name="Binder M."/>
            <person name="Bloem J."/>
            <person name="Labutti K."/>
            <person name="Salamov A."/>
            <person name="Andreopoulos B."/>
            <person name="Baker S."/>
            <person name="Barry K."/>
            <person name="Bills G."/>
            <person name="Bluhm B."/>
            <person name="Cannon C."/>
            <person name="Castanera R."/>
            <person name="Culley D."/>
            <person name="Daum C."/>
            <person name="Ezra D."/>
            <person name="Gonzalez J."/>
            <person name="Henrissat B."/>
            <person name="Kuo A."/>
            <person name="Liang C."/>
            <person name="Lipzen A."/>
            <person name="Lutzoni F."/>
            <person name="Magnuson J."/>
            <person name="Mondo S."/>
            <person name="Nolan M."/>
            <person name="Ohm R."/>
            <person name="Pangilinan J."/>
            <person name="Park H.-J."/>
            <person name="Ramirez L."/>
            <person name="Alfaro M."/>
            <person name="Sun H."/>
            <person name="Tritt A."/>
            <person name="Yoshinaga Y."/>
            <person name="Zwiers L.-H."/>
            <person name="Turgeon B."/>
            <person name="Goodwin S."/>
            <person name="Spatafora J."/>
            <person name="Crous P."/>
            <person name="Grigoriev I."/>
        </authorList>
    </citation>
    <scope>NUCLEOTIDE SEQUENCE</scope>
    <source>
        <strain evidence="2">CBS 133067</strain>
    </source>
</reference>
<gene>
    <name evidence="2" type="ORF">NA57DRAFT_82071</name>
</gene>